<keyword evidence="2" id="KW-1185">Reference proteome</keyword>
<evidence type="ECO:0000313" key="1">
    <source>
        <dbReference type="EMBL" id="BCK57546.1"/>
    </source>
</evidence>
<organism evidence="1 2">
    <name type="scientific">Nocardia wallacei</name>
    <dbReference type="NCBI Taxonomy" id="480035"/>
    <lineage>
        <taxon>Bacteria</taxon>
        <taxon>Bacillati</taxon>
        <taxon>Actinomycetota</taxon>
        <taxon>Actinomycetes</taxon>
        <taxon>Mycobacteriales</taxon>
        <taxon>Nocardiaceae</taxon>
        <taxon>Nocardia</taxon>
    </lineage>
</organism>
<accession>A0A7G1KSM4</accession>
<protein>
    <submittedName>
        <fullName evidence="1">Uncharacterized protein</fullName>
    </submittedName>
</protein>
<dbReference type="Proteomes" id="UP000516173">
    <property type="component" value="Chromosome"/>
</dbReference>
<dbReference type="AlphaFoldDB" id="A0A7G1KSM4"/>
<proteinExistence type="predicted"/>
<dbReference type="GeneID" id="80349757"/>
<dbReference type="EMBL" id="AP023396">
    <property type="protein sequence ID" value="BCK57546.1"/>
    <property type="molecule type" value="Genomic_DNA"/>
</dbReference>
<dbReference type="RefSeq" id="WP_187684437.1">
    <property type="nucleotide sequence ID" value="NZ_AP023396.1"/>
</dbReference>
<name>A0A7G1KSM4_9NOCA</name>
<evidence type="ECO:0000313" key="2">
    <source>
        <dbReference type="Proteomes" id="UP000516173"/>
    </source>
</evidence>
<gene>
    <name evidence="1" type="ORF">NWFMUON74_53180</name>
</gene>
<reference evidence="1 2" key="1">
    <citation type="submission" date="2020-08" db="EMBL/GenBank/DDBJ databases">
        <title>Genome Sequencing of Nocardia wallacei strain FMUON74 and assembly.</title>
        <authorList>
            <person name="Toyokawa M."/>
            <person name="Uesaka K."/>
        </authorList>
    </citation>
    <scope>NUCLEOTIDE SEQUENCE [LARGE SCALE GENOMIC DNA]</scope>
    <source>
        <strain evidence="1 2">FMUON74</strain>
    </source>
</reference>
<dbReference type="KEGG" id="nwl:NWFMUON74_53180"/>
<sequence>MTVGEPVRLYPDYVVSSQGPGLDSSRPTLATKLFHEAGPWLVEQRMAKDLLGRIVSRRRMLTPETRQLSDMLELEY</sequence>